<evidence type="ECO:0000256" key="4">
    <source>
        <dbReference type="ARBA" id="ARBA00022692"/>
    </source>
</evidence>
<evidence type="ECO:0000313" key="9">
    <source>
        <dbReference type="Proteomes" id="UP000551501"/>
    </source>
</evidence>
<dbReference type="Pfam" id="PF02534">
    <property type="entry name" value="T4SS-DNA_transf"/>
    <property type="match status" value="1"/>
</dbReference>
<dbReference type="InterPro" id="IPR003688">
    <property type="entry name" value="TraG/VirD4"/>
</dbReference>
<dbReference type="InterPro" id="IPR051539">
    <property type="entry name" value="T4SS-coupling_protein"/>
</dbReference>
<evidence type="ECO:0000313" key="8">
    <source>
        <dbReference type="EMBL" id="MBB4134786.1"/>
    </source>
</evidence>
<evidence type="ECO:0000256" key="5">
    <source>
        <dbReference type="ARBA" id="ARBA00022989"/>
    </source>
</evidence>
<reference evidence="8 9" key="1">
    <citation type="submission" date="2020-08" db="EMBL/GenBank/DDBJ databases">
        <title>Sequencing the genomes of 1000 actinobacteria strains.</title>
        <authorList>
            <person name="Klenk H.-P."/>
        </authorList>
    </citation>
    <scope>NUCLEOTIDE SEQUENCE [LARGE SCALE GENOMIC DNA]</scope>
    <source>
        <strain evidence="8 9">DSM 45298</strain>
    </source>
</reference>
<dbReference type="AlphaFoldDB" id="A0A840EYD0"/>
<evidence type="ECO:0000256" key="7">
    <source>
        <dbReference type="SAM" id="MobiDB-lite"/>
    </source>
</evidence>
<proteinExistence type="inferred from homology"/>
<feature type="compositionally biased region" description="Basic and acidic residues" evidence="7">
    <location>
        <begin position="19"/>
        <end position="28"/>
    </location>
</feature>
<accession>A0A840EYD0</accession>
<dbReference type="PANTHER" id="PTHR37937">
    <property type="entry name" value="CONJUGATIVE TRANSFER: DNA TRANSPORT"/>
    <property type="match status" value="1"/>
</dbReference>
<comment type="caution">
    <text evidence="8">The sequence shown here is derived from an EMBL/GenBank/DDBJ whole genome shotgun (WGS) entry which is preliminary data.</text>
</comment>
<feature type="region of interest" description="Disordered" evidence="7">
    <location>
        <begin position="1"/>
        <end position="40"/>
    </location>
</feature>
<dbReference type="SUPFAM" id="SSF52540">
    <property type="entry name" value="P-loop containing nucleoside triphosphate hydrolases"/>
    <property type="match status" value="1"/>
</dbReference>
<protein>
    <submittedName>
        <fullName evidence="8">Uncharacterized protein</fullName>
    </submittedName>
</protein>
<gene>
    <name evidence="8" type="ORF">BKA16_001338</name>
</gene>
<dbReference type="PANTHER" id="PTHR37937:SF1">
    <property type="entry name" value="CONJUGATIVE TRANSFER: DNA TRANSPORT"/>
    <property type="match status" value="1"/>
</dbReference>
<dbReference type="RefSeq" id="WP_183369905.1">
    <property type="nucleotide sequence ID" value="NZ_BAABHL010000037.1"/>
</dbReference>
<keyword evidence="6" id="KW-0472">Membrane</keyword>
<keyword evidence="3" id="KW-1003">Cell membrane</keyword>
<dbReference type="InterPro" id="IPR027417">
    <property type="entry name" value="P-loop_NTPase"/>
</dbReference>
<organism evidence="8 9">
    <name type="scientific">Gordonia humi</name>
    <dbReference type="NCBI Taxonomy" id="686429"/>
    <lineage>
        <taxon>Bacteria</taxon>
        <taxon>Bacillati</taxon>
        <taxon>Actinomycetota</taxon>
        <taxon>Actinomycetes</taxon>
        <taxon>Mycobacteriales</taxon>
        <taxon>Gordoniaceae</taxon>
        <taxon>Gordonia</taxon>
    </lineage>
</organism>
<keyword evidence="4" id="KW-0812">Transmembrane</keyword>
<dbReference type="Proteomes" id="UP000551501">
    <property type="component" value="Unassembled WGS sequence"/>
</dbReference>
<dbReference type="CDD" id="cd01127">
    <property type="entry name" value="TrwB_TraG_TraD_VirD4"/>
    <property type="match status" value="1"/>
</dbReference>
<evidence type="ECO:0000256" key="2">
    <source>
        <dbReference type="ARBA" id="ARBA00008806"/>
    </source>
</evidence>
<evidence type="ECO:0000256" key="1">
    <source>
        <dbReference type="ARBA" id="ARBA00004651"/>
    </source>
</evidence>
<dbReference type="GO" id="GO:0005886">
    <property type="term" value="C:plasma membrane"/>
    <property type="evidence" value="ECO:0007669"/>
    <property type="project" value="UniProtKB-SubCell"/>
</dbReference>
<dbReference type="Gene3D" id="3.40.50.300">
    <property type="entry name" value="P-loop containing nucleotide triphosphate hydrolases"/>
    <property type="match status" value="1"/>
</dbReference>
<evidence type="ECO:0000256" key="3">
    <source>
        <dbReference type="ARBA" id="ARBA00022475"/>
    </source>
</evidence>
<keyword evidence="5" id="KW-1133">Transmembrane helix</keyword>
<comment type="subcellular location">
    <subcellularLocation>
        <location evidence="1">Cell membrane</location>
        <topology evidence="1">Multi-pass membrane protein</topology>
    </subcellularLocation>
</comment>
<dbReference type="EMBL" id="JACIFP010000001">
    <property type="protein sequence ID" value="MBB4134786.1"/>
    <property type="molecule type" value="Genomic_DNA"/>
</dbReference>
<name>A0A840EYD0_9ACTN</name>
<sequence>MAKKTTRPVMDAPYAGLDSRNRPIDHKQPHLLVSGSTGTGKSRTCLGPNIIMWGTRPVVAVSSKADLAELTAAKRASRGPCYLMDLSGEVRDEEIGAQITRVASDPTGLVHSDDSALDLANLLLEVGSIGGGSGGSGGNDAFWKSLARRPLAAILRAAASYSDPDTEHDRPGGGIAWALEAADSLGESTDGGAEPDYDTPSWMTAARRCTVSGSKHGRALTAALEMDAAQRDSIRINIGVALGTWARDEVREPVAGQRPVPFHPSMLEQPGATLYVVSPLSGDAMPAATATLTSLVNHWRRRVGRIDTLLMVIDELPSTAYLPRLSNWVGEARGLGIRIVAAVQATSQFEERWGAVGLKVLRDLFPAALILPDTPEPELYDAALWMTPTTERVTASLDAAGNVSHARDKTATIERADLVPPEGHGRLLVRHRAGHLARLVDIAATNLLD</sequence>
<comment type="similarity">
    <text evidence="2">Belongs to the VirD4/TraG family.</text>
</comment>
<keyword evidence="9" id="KW-1185">Reference proteome</keyword>
<evidence type="ECO:0000256" key="6">
    <source>
        <dbReference type="ARBA" id="ARBA00023136"/>
    </source>
</evidence>